<sequence length="348" mass="40221">MATRLAHSIVNALQRKTTISTVYILTDSEIALFWVKNTVKENSAGVYVNNRRREIHQIVKNLPDNVKFGYVSTSMNPADCATRGLQKDELSQHIWWSGPDTKSGKRNPSDLIDWKRYKSLSSCQTSIAYVLRFIRGVISRVNVDLRTRIEQHIPEISQMTTNTYVTAEERKMASKVMTRNHQQVYLSDLRKKNLKQLKLRLDDNGILRCRGRLEKTNLAYDARQPIFIETNTDLARLISSHKHTERFWEIWSREYLTSLRERHQISLKCQKGGSAVPKPGKVVLLVEEVLPRNSWKMGRITKLRESSDGEIREAEVKMPNGRLVRRPLNLLVPLELDEAEEQGQSKSK</sequence>
<evidence type="ECO:0000259" key="1">
    <source>
        <dbReference type="Pfam" id="PF18701"/>
    </source>
</evidence>
<feature type="domain" description="DUF5641" evidence="1">
    <location>
        <begin position="241"/>
        <end position="334"/>
    </location>
</feature>
<accession>A0A183GCK5</accession>
<dbReference type="InterPro" id="IPR040676">
    <property type="entry name" value="DUF5641"/>
</dbReference>
<reference evidence="2 3" key="1">
    <citation type="submission" date="2018-11" db="EMBL/GenBank/DDBJ databases">
        <authorList>
            <consortium name="Pathogen Informatics"/>
        </authorList>
    </citation>
    <scope>NUCLEOTIDE SEQUENCE [LARGE SCALE GENOMIC DNA]</scope>
</reference>
<accession>A0A3P8CFU5</accession>
<dbReference type="AlphaFoldDB" id="A0A183GCK5"/>
<evidence type="ECO:0000313" key="2">
    <source>
        <dbReference type="EMBL" id="VDP17305.1"/>
    </source>
</evidence>
<evidence type="ECO:0000313" key="4">
    <source>
        <dbReference type="WBParaSite" id="HPBE_0001990601-mRNA-1"/>
    </source>
</evidence>
<dbReference type="EMBL" id="UZAH01031706">
    <property type="protein sequence ID" value="VDP17305.1"/>
    <property type="molecule type" value="Genomic_DNA"/>
</dbReference>
<reference evidence="4" key="2">
    <citation type="submission" date="2019-09" db="UniProtKB">
        <authorList>
            <consortium name="WormBaseParasite"/>
        </authorList>
    </citation>
    <scope>IDENTIFICATION</scope>
</reference>
<dbReference type="Proteomes" id="UP000050761">
    <property type="component" value="Unassembled WGS sequence"/>
</dbReference>
<dbReference type="OrthoDB" id="5868911at2759"/>
<dbReference type="PANTHER" id="PTHR47331:SF2">
    <property type="match status" value="1"/>
</dbReference>
<gene>
    <name evidence="2" type="ORF">HPBE_LOCUS19905</name>
</gene>
<dbReference type="Pfam" id="PF18701">
    <property type="entry name" value="DUF5641"/>
    <property type="match status" value="1"/>
</dbReference>
<dbReference type="PANTHER" id="PTHR47331">
    <property type="entry name" value="PHD-TYPE DOMAIN-CONTAINING PROTEIN"/>
    <property type="match status" value="1"/>
</dbReference>
<organism evidence="3 4">
    <name type="scientific">Heligmosomoides polygyrus</name>
    <name type="common">Parasitic roundworm</name>
    <dbReference type="NCBI Taxonomy" id="6339"/>
    <lineage>
        <taxon>Eukaryota</taxon>
        <taxon>Metazoa</taxon>
        <taxon>Ecdysozoa</taxon>
        <taxon>Nematoda</taxon>
        <taxon>Chromadorea</taxon>
        <taxon>Rhabditida</taxon>
        <taxon>Rhabditina</taxon>
        <taxon>Rhabditomorpha</taxon>
        <taxon>Strongyloidea</taxon>
        <taxon>Heligmosomidae</taxon>
        <taxon>Heligmosomoides</taxon>
    </lineage>
</organism>
<keyword evidence="3" id="KW-1185">Reference proteome</keyword>
<name>A0A183GCK5_HELPZ</name>
<protein>
    <submittedName>
        <fullName evidence="4">DUF5641 domain-containing protein</fullName>
    </submittedName>
</protein>
<evidence type="ECO:0000313" key="3">
    <source>
        <dbReference type="Proteomes" id="UP000050761"/>
    </source>
</evidence>
<proteinExistence type="predicted"/>
<dbReference type="WBParaSite" id="HPBE_0001990601-mRNA-1">
    <property type="protein sequence ID" value="HPBE_0001990601-mRNA-1"/>
    <property type="gene ID" value="HPBE_0001990601"/>
</dbReference>